<keyword evidence="3" id="KW-0479">Metal-binding</keyword>
<evidence type="ECO:0000313" key="8">
    <source>
        <dbReference type="Proteomes" id="UP000075321"/>
    </source>
</evidence>
<dbReference type="PANTHER" id="PTHR42978:SF2">
    <property type="entry name" value="102 KBASES UNSTABLE REGION: FROM 1 TO 119443"/>
    <property type="match status" value="1"/>
</dbReference>
<dbReference type="PATRIC" id="fig|1008153.3.peg.1350"/>
<evidence type="ECO:0000256" key="4">
    <source>
        <dbReference type="ARBA" id="ARBA00022801"/>
    </source>
</evidence>
<dbReference type="Gene3D" id="3.60.15.10">
    <property type="entry name" value="Ribonuclease Z/Hydroxyacylglutathione hydrolase-like"/>
    <property type="match status" value="1"/>
</dbReference>
<keyword evidence="4" id="KW-0378">Hydrolase</keyword>
<keyword evidence="5" id="KW-0862">Zinc</keyword>
<reference evidence="7 8" key="1">
    <citation type="submission" date="2016-02" db="EMBL/GenBank/DDBJ databases">
        <title>Genome sequence of Halalkalicoccus paucihalophilus DSM 24557.</title>
        <authorList>
            <person name="Poehlein A."/>
            <person name="Daniel R."/>
        </authorList>
    </citation>
    <scope>NUCLEOTIDE SEQUENCE [LARGE SCALE GENOMIC DNA]</scope>
    <source>
        <strain evidence="7 8">DSM 24557</strain>
    </source>
</reference>
<dbReference type="InterPro" id="IPR001279">
    <property type="entry name" value="Metallo-B-lactamas"/>
</dbReference>
<dbReference type="InterPro" id="IPR036866">
    <property type="entry name" value="RibonucZ/Hydroxyglut_hydro"/>
</dbReference>
<evidence type="ECO:0000256" key="3">
    <source>
        <dbReference type="ARBA" id="ARBA00022723"/>
    </source>
</evidence>
<dbReference type="RefSeq" id="WP_066380815.1">
    <property type="nucleotide sequence ID" value="NZ_LTAZ01000004.1"/>
</dbReference>
<comment type="cofactor">
    <cofactor evidence="1">
        <name>Zn(2+)</name>
        <dbReference type="ChEBI" id="CHEBI:29105"/>
    </cofactor>
</comment>
<dbReference type="Proteomes" id="UP000075321">
    <property type="component" value="Unassembled WGS sequence"/>
</dbReference>
<organism evidence="7 8">
    <name type="scientific">Halalkalicoccus paucihalophilus</name>
    <dbReference type="NCBI Taxonomy" id="1008153"/>
    <lineage>
        <taxon>Archaea</taxon>
        <taxon>Methanobacteriati</taxon>
        <taxon>Methanobacteriota</taxon>
        <taxon>Stenosarchaea group</taxon>
        <taxon>Halobacteria</taxon>
        <taxon>Halobacteriales</taxon>
        <taxon>Halococcaceae</taxon>
        <taxon>Halalkalicoccus</taxon>
    </lineage>
</organism>
<protein>
    <submittedName>
        <fullName evidence="7">Metallo-beta-lactamase superfamily protein</fullName>
    </submittedName>
</protein>
<evidence type="ECO:0000313" key="7">
    <source>
        <dbReference type="EMBL" id="KYH26245.1"/>
    </source>
</evidence>
<feature type="domain" description="Metallo-beta-lactamase" evidence="6">
    <location>
        <begin position="43"/>
        <end position="254"/>
    </location>
</feature>
<dbReference type="SUPFAM" id="SSF56281">
    <property type="entry name" value="Metallo-hydrolase/oxidoreductase"/>
    <property type="match status" value="1"/>
</dbReference>
<dbReference type="GO" id="GO:0016787">
    <property type="term" value="F:hydrolase activity"/>
    <property type="evidence" value="ECO:0007669"/>
    <property type="project" value="UniProtKB-KW"/>
</dbReference>
<sequence length="267" mass="29939">MVDATITPIDRGRVRADKNYMIEGYKLASASDPNPDAEIVETPVYDLVIEHPEATILWDTGSHPEAGEGYWPAYLYDAFEHYDAGEHPLEADLEDSGYALSEIDAVIQSHLHLDHAGGLHNFAGTDVPVYVHEEELKHAYYSAKTSEGDPAYLAADFDHDLNWRVIHGERETHFEGIEFIHLPGHTPGLMGLRLTLPEAGTVLVAGDQAYVAENYTDERPLGPGLLWSKRDWYESLRMLQETERREDATLFFGHDPDSLARLEGGLR</sequence>
<dbReference type="GO" id="GO:0046872">
    <property type="term" value="F:metal ion binding"/>
    <property type="evidence" value="ECO:0007669"/>
    <property type="project" value="UniProtKB-KW"/>
</dbReference>
<dbReference type="CDD" id="cd07729">
    <property type="entry name" value="AHL_lactonase_MBL-fold"/>
    <property type="match status" value="1"/>
</dbReference>
<comment type="caution">
    <text evidence="7">The sequence shown here is derived from an EMBL/GenBank/DDBJ whole genome shotgun (WGS) entry which is preliminary data.</text>
</comment>
<dbReference type="PANTHER" id="PTHR42978">
    <property type="entry name" value="QUORUM-QUENCHING LACTONASE YTNP-RELATED-RELATED"/>
    <property type="match status" value="1"/>
</dbReference>
<dbReference type="AlphaFoldDB" id="A0A151AF82"/>
<dbReference type="EMBL" id="LTAZ01000004">
    <property type="protein sequence ID" value="KYH26245.1"/>
    <property type="molecule type" value="Genomic_DNA"/>
</dbReference>
<gene>
    <name evidence="7" type="ORF">HAPAU_13400</name>
</gene>
<name>A0A151AF82_9EURY</name>
<evidence type="ECO:0000259" key="6">
    <source>
        <dbReference type="SMART" id="SM00849"/>
    </source>
</evidence>
<evidence type="ECO:0000256" key="2">
    <source>
        <dbReference type="ARBA" id="ARBA00007749"/>
    </source>
</evidence>
<dbReference type="OrthoDB" id="7773at2157"/>
<dbReference type="Pfam" id="PF00753">
    <property type="entry name" value="Lactamase_B"/>
    <property type="match status" value="1"/>
</dbReference>
<keyword evidence="8" id="KW-1185">Reference proteome</keyword>
<dbReference type="InterPro" id="IPR051013">
    <property type="entry name" value="MBL_superfamily_lactonases"/>
</dbReference>
<proteinExistence type="inferred from homology"/>
<dbReference type="SMART" id="SM00849">
    <property type="entry name" value="Lactamase_B"/>
    <property type="match status" value="1"/>
</dbReference>
<evidence type="ECO:0000256" key="5">
    <source>
        <dbReference type="ARBA" id="ARBA00022833"/>
    </source>
</evidence>
<comment type="similarity">
    <text evidence="2">Belongs to the metallo-beta-lactamase superfamily.</text>
</comment>
<accession>A0A151AF82</accession>
<evidence type="ECO:0000256" key="1">
    <source>
        <dbReference type="ARBA" id="ARBA00001947"/>
    </source>
</evidence>